<keyword evidence="3" id="KW-1185">Reference proteome</keyword>
<dbReference type="AlphaFoldDB" id="A0A939BXL1"/>
<dbReference type="Gene3D" id="2.60.40.10">
    <property type="entry name" value="Immunoglobulins"/>
    <property type="match status" value="1"/>
</dbReference>
<dbReference type="SUPFAM" id="SSF50998">
    <property type="entry name" value="Quinoprotein alcohol dehydrogenase-like"/>
    <property type="match status" value="1"/>
</dbReference>
<accession>A0A939BXL1</accession>
<dbReference type="InterPro" id="IPR022409">
    <property type="entry name" value="PKD/Chitinase_dom"/>
</dbReference>
<dbReference type="RefSeq" id="WP_205290254.1">
    <property type="nucleotide sequence ID" value="NZ_CP074406.1"/>
</dbReference>
<evidence type="ECO:0000313" key="2">
    <source>
        <dbReference type="EMBL" id="MBM9458950.1"/>
    </source>
</evidence>
<proteinExistence type="predicted"/>
<dbReference type="SMART" id="SM00089">
    <property type="entry name" value="PKD"/>
    <property type="match status" value="1"/>
</dbReference>
<comment type="caution">
    <text evidence="2">The sequence shown here is derived from an EMBL/GenBank/DDBJ whole genome shotgun (WGS) entry which is preliminary data.</text>
</comment>
<dbReference type="SUPFAM" id="SSF49299">
    <property type="entry name" value="PKD domain"/>
    <property type="match status" value="1"/>
</dbReference>
<reference evidence="2" key="1">
    <citation type="submission" date="2021-01" db="EMBL/GenBank/DDBJ databases">
        <title>Novel species in genus Nocardioides.</title>
        <authorList>
            <person name="Zhang G."/>
        </authorList>
    </citation>
    <scope>NUCLEOTIDE SEQUENCE</scope>
    <source>
        <strain evidence="2">Zg-536</strain>
    </source>
</reference>
<gene>
    <name evidence="2" type="ORF">JK386_03475</name>
</gene>
<dbReference type="InterPro" id="IPR013783">
    <property type="entry name" value="Ig-like_fold"/>
</dbReference>
<dbReference type="GO" id="GO:0005975">
    <property type="term" value="P:carbohydrate metabolic process"/>
    <property type="evidence" value="ECO:0007669"/>
    <property type="project" value="UniProtKB-ARBA"/>
</dbReference>
<dbReference type="CDD" id="cd00146">
    <property type="entry name" value="PKD"/>
    <property type="match status" value="1"/>
</dbReference>
<feature type="domain" description="PKD" evidence="1">
    <location>
        <begin position="637"/>
        <end position="719"/>
    </location>
</feature>
<dbReference type="Pfam" id="PF18911">
    <property type="entry name" value="PKD_4"/>
    <property type="match status" value="1"/>
</dbReference>
<dbReference type="InterPro" id="IPR000601">
    <property type="entry name" value="PKD_dom"/>
</dbReference>
<dbReference type="InterPro" id="IPR011047">
    <property type="entry name" value="Quinoprotein_ADH-like_sf"/>
</dbReference>
<dbReference type="Proteomes" id="UP000663791">
    <property type="component" value="Unassembled WGS sequence"/>
</dbReference>
<protein>
    <submittedName>
        <fullName evidence="2">PKD domain-containing protein</fullName>
    </submittedName>
</protein>
<dbReference type="EMBL" id="JAERTX010000003">
    <property type="protein sequence ID" value="MBM9458950.1"/>
    <property type="molecule type" value="Genomic_DNA"/>
</dbReference>
<evidence type="ECO:0000259" key="1">
    <source>
        <dbReference type="PROSITE" id="PS50093"/>
    </source>
</evidence>
<evidence type="ECO:0000313" key="3">
    <source>
        <dbReference type="Proteomes" id="UP000663791"/>
    </source>
</evidence>
<organism evidence="2 3">
    <name type="scientific">Nocardioides faecalis</name>
    <dbReference type="NCBI Taxonomy" id="2803858"/>
    <lineage>
        <taxon>Bacteria</taxon>
        <taxon>Bacillati</taxon>
        <taxon>Actinomycetota</taxon>
        <taxon>Actinomycetes</taxon>
        <taxon>Propionibacteriales</taxon>
        <taxon>Nocardioidaceae</taxon>
        <taxon>Nocardioides</taxon>
    </lineage>
</organism>
<dbReference type="PROSITE" id="PS50093">
    <property type="entry name" value="PKD"/>
    <property type="match status" value="1"/>
</dbReference>
<sequence>MVSAAPASFTPHVMDGEVLTMTRVGDLILVGGRFTRVRQAGSSTDIPRRNLFAFHVRTGQVSATFAPNPNGTVQKVQASPDGATAYVGGAFTSVTSGGVATAVGRLYRVAVATGNRVAAFSPGTFNGDVRDIAVTGDRLWVAGKFTHVQGTAQRALVTVNATTGVRDPYFSGTFTGSHQPDTGTYVLQIAINPANSRLVVVGNFAQVNGADRHQFAVFDIGGPTYALAGYSTRQFESRCSAKFYSYVTDVEYSPDGRFFAVSTTGAYGGAAATMAGTSGCDVVARFESSASGTDVRPTWTAYTGGDTTWSVEVTQDVVYVGGHARWQNNPTRGDAAGQGAVSRPGIAALSAVNGLPLSWNPTRSLGEGVKDMIATPDGLFVGSDTEVFADQTRRRIAFLPLAGGTRLVPLRANGLPTTVYRVPRGQSQLQRRAFTGSSAGAAQDVPNALALSVSTSQRTAIGTGWGSAVGAFMLDGVLYTAYSDGSLTRRTFDGQSYGPAVTVQTADRIVYQDDWHRGDVPAITSLFYDQGWMYFTKSGSNQLFRRAFERDSDVVGQHLFTTRAVSGVRFSSMRGAFVAGGRLYYATSSGTLNVATWSGWGPSAGPVAGTSTVISGAGGGWTSRVMFPFQGTAAVPANRAPTASFTAQCAQLSCTMDARASSDPDGTVTRYAWKVARRTSVAGTSSTLSHVYPRGGERTVTLTVTDDRGASSSTTRVVQPAAARPGSLVASATGDLLAHNLTLPAPVRAGDLLVKWFVASSITPTSTA</sequence>
<dbReference type="InterPro" id="IPR035986">
    <property type="entry name" value="PKD_dom_sf"/>
</dbReference>
<name>A0A939BXL1_9ACTN</name>